<dbReference type="RefSeq" id="WP_107803590.1">
    <property type="nucleotide sequence ID" value="NZ_QAOI01000015.1"/>
</dbReference>
<reference evidence="1 2" key="1">
    <citation type="submission" date="2018-04" db="EMBL/GenBank/DDBJ databases">
        <title>Active sludge and wastewater microbial communities from Klosterneuburg, Austria.</title>
        <authorList>
            <person name="Wagner M."/>
        </authorList>
    </citation>
    <scope>NUCLEOTIDE SEQUENCE [LARGE SCALE GENOMIC DNA]</scope>
    <source>
        <strain evidence="1 2">Nm49</strain>
    </source>
</reference>
<dbReference type="Proteomes" id="UP000244128">
    <property type="component" value="Unassembled WGS sequence"/>
</dbReference>
<comment type="caution">
    <text evidence="1">The sequence shown here is derived from an EMBL/GenBank/DDBJ whole genome shotgun (WGS) entry which is preliminary data.</text>
</comment>
<name>A0A2T5HYL1_9PROT</name>
<sequence length="243" mass="28550">MEWNVKLLLEDFSCLYGEKQSDLLSPCIYSIVDREFYARFHFKEGTKLLKEFLEDKDDQNALIMLVLHKDQDESSEFYLRRRQAKAHMVACMQSLHALSDTLAHVVYFATGQNRDKKTCLESKKVLMFSVQKALELDPTKAEIEGLLKQLTEHIDYRYLADIVNHSKHRRIIGTPFSVSMIEDADQPPYGLQLEAFEYEGRTHSSKWLEPFLEREYKRQADLIIQIGEKLNRWVKNKRTIADL</sequence>
<evidence type="ECO:0000313" key="2">
    <source>
        <dbReference type="Proteomes" id="UP000244128"/>
    </source>
</evidence>
<gene>
    <name evidence="1" type="ORF">C8R26_11556</name>
</gene>
<evidence type="ECO:0000313" key="1">
    <source>
        <dbReference type="EMBL" id="PTQ76657.1"/>
    </source>
</evidence>
<proteinExistence type="predicted"/>
<protein>
    <submittedName>
        <fullName evidence="1">Uncharacterized protein</fullName>
    </submittedName>
</protein>
<dbReference type="EMBL" id="QAOI01000015">
    <property type="protein sequence ID" value="PTQ76657.1"/>
    <property type="molecule type" value="Genomic_DNA"/>
</dbReference>
<organism evidence="1 2">
    <name type="scientific">Nitrosomonas oligotropha</name>
    <dbReference type="NCBI Taxonomy" id="42354"/>
    <lineage>
        <taxon>Bacteria</taxon>
        <taxon>Pseudomonadati</taxon>
        <taxon>Pseudomonadota</taxon>
        <taxon>Betaproteobacteria</taxon>
        <taxon>Nitrosomonadales</taxon>
        <taxon>Nitrosomonadaceae</taxon>
        <taxon>Nitrosomonas</taxon>
    </lineage>
</organism>
<dbReference type="AlphaFoldDB" id="A0A2T5HYL1"/>
<accession>A0A2T5HYL1</accession>